<comment type="caution">
    <text evidence="7">Lacks conserved residue(s) required for the propagation of feature annotation.</text>
</comment>
<dbReference type="PANTHER" id="PTHR21090">
    <property type="entry name" value="AROM/DEHYDROQUINATE SYNTHASE"/>
    <property type="match status" value="1"/>
</dbReference>
<feature type="binding site" evidence="7">
    <location>
        <position position="343"/>
    </location>
    <ligand>
        <name>phosphoenolpyruvate</name>
        <dbReference type="ChEBI" id="CHEBI:58702"/>
    </ligand>
</feature>
<feature type="binding site" evidence="7">
    <location>
        <position position="197"/>
    </location>
    <ligand>
        <name>3-phosphoshikimate</name>
        <dbReference type="ChEBI" id="CHEBI:145989"/>
    </ligand>
</feature>
<protein>
    <recommendedName>
        <fullName evidence="7">3-phosphoshikimate 1-carboxyvinyltransferase</fullName>
        <ecNumber evidence="7">2.5.1.19</ecNumber>
    </recommendedName>
    <alternativeName>
        <fullName evidence="7">5-enolpyruvylshikimate-3-phosphate synthase</fullName>
        <shortName evidence="7">EPSP synthase</shortName>
        <shortName evidence="7">EPSPS</shortName>
    </alternativeName>
</protein>
<feature type="binding site" evidence="7">
    <location>
        <position position="168"/>
    </location>
    <ligand>
        <name>3-phosphoshikimate</name>
        <dbReference type="ChEBI" id="CHEBI:145989"/>
    </ligand>
</feature>
<feature type="region of interest" description="Disordered" evidence="8">
    <location>
        <begin position="433"/>
        <end position="454"/>
    </location>
</feature>
<dbReference type="InterPro" id="IPR001986">
    <property type="entry name" value="Enolpyruvate_Tfrase_dom"/>
</dbReference>
<accession>A0A516Q117</accession>
<evidence type="ECO:0000313" key="11">
    <source>
        <dbReference type="Proteomes" id="UP000319263"/>
    </source>
</evidence>
<dbReference type="GO" id="GO:0009073">
    <property type="term" value="P:aromatic amino acid family biosynthetic process"/>
    <property type="evidence" value="ECO:0007669"/>
    <property type="project" value="UniProtKB-KW"/>
</dbReference>
<dbReference type="Gene3D" id="3.65.10.10">
    <property type="entry name" value="Enolpyruvate transferase domain"/>
    <property type="match status" value="2"/>
</dbReference>
<keyword evidence="5 7" id="KW-0057">Aromatic amino acid biosynthesis</keyword>
<dbReference type="AlphaFoldDB" id="A0A516Q117"/>
<evidence type="ECO:0000256" key="6">
    <source>
        <dbReference type="ARBA" id="ARBA00044633"/>
    </source>
</evidence>
<organism evidence="10 11">
    <name type="scientific">Microlunatus elymi</name>
    <dbReference type="NCBI Taxonomy" id="2596828"/>
    <lineage>
        <taxon>Bacteria</taxon>
        <taxon>Bacillati</taxon>
        <taxon>Actinomycetota</taxon>
        <taxon>Actinomycetes</taxon>
        <taxon>Propionibacteriales</taxon>
        <taxon>Propionibacteriaceae</taxon>
        <taxon>Microlunatus</taxon>
    </lineage>
</organism>
<evidence type="ECO:0000256" key="4">
    <source>
        <dbReference type="ARBA" id="ARBA00022679"/>
    </source>
</evidence>
<dbReference type="EMBL" id="CP041692">
    <property type="protein sequence ID" value="QDP97133.1"/>
    <property type="molecule type" value="Genomic_DNA"/>
</dbReference>
<dbReference type="HAMAP" id="MF_00210">
    <property type="entry name" value="EPSP_synth"/>
    <property type="match status" value="1"/>
</dbReference>
<feature type="binding site" evidence="7">
    <location>
        <position position="122"/>
    </location>
    <ligand>
        <name>phosphoenolpyruvate</name>
        <dbReference type="ChEBI" id="CHEBI:58702"/>
    </ligand>
</feature>
<gene>
    <name evidence="7 10" type="primary">aroA</name>
    <name evidence="10" type="ORF">FOE78_15435</name>
</gene>
<evidence type="ECO:0000256" key="7">
    <source>
        <dbReference type="HAMAP-Rule" id="MF_00210"/>
    </source>
</evidence>
<keyword evidence="7" id="KW-0963">Cytoplasm</keyword>
<feature type="binding site" evidence="7">
    <location>
        <position position="384"/>
    </location>
    <ligand>
        <name>phosphoenolpyruvate</name>
        <dbReference type="ChEBI" id="CHEBI:58702"/>
    </ligand>
</feature>
<dbReference type="PIRSF" id="PIRSF000505">
    <property type="entry name" value="EPSPS"/>
    <property type="match status" value="1"/>
</dbReference>
<feature type="active site" description="Proton acceptor" evidence="7">
    <location>
        <position position="312"/>
    </location>
</feature>
<dbReference type="InterPro" id="IPR006264">
    <property type="entry name" value="EPSP_synthase"/>
</dbReference>
<keyword evidence="11" id="KW-1185">Reference proteome</keyword>
<dbReference type="SUPFAM" id="SSF55205">
    <property type="entry name" value="EPT/RTPC-like"/>
    <property type="match status" value="1"/>
</dbReference>
<dbReference type="GO" id="GO:0005737">
    <property type="term" value="C:cytoplasm"/>
    <property type="evidence" value="ECO:0007669"/>
    <property type="project" value="UniProtKB-SubCell"/>
</dbReference>
<feature type="binding site" evidence="7">
    <location>
        <position position="169"/>
    </location>
    <ligand>
        <name>3-phosphoshikimate</name>
        <dbReference type="ChEBI" id="CHEBI:145989"/>
    </ligand>
</feature>
<name>A0A516Q117_9ACTN</name>
<feature type="binding site" evidence="7">
    <location>
        <position position="25"/>
    </location>
    <ligand>
        <name>phosphoenolpyruvate</name>
        <dbReference type="ChEBI" id="CHEBI:58702"/>
    </ligand>
</feature>
<dbReference type="PROSITE" id="PS00104">
    <property type="entry name" value="EPSP_SYNTHASE_1"/>
    <property type="match status" value="1"/>
</dbReference>
<dbReference type="Proteomes" id="UP000319263">
    <property type="component" value="Chromosome"/>
</dbReference>
<evidence type="ECO:0000256" key="3">
    <source>
        <dbReference type="ARBA" id="ARBA00022605"/>
    </source>
</evidence>
<comment type="subcellular location">
    <subcellularLocation>
        <location evidence="7">Cytoplasm</location>
    </subcellularLocation>
</comment>
<feature type="binding site" evidence="7">
    <location>
        <position position="25"/>
    </location>
    <ligand>
        <name>3-phosphoshikimate</name>
        <dbReference type="ChEBI" id="CHEBI:145989"/>
    </ligand>
</feature>
<feature type="binding site" evidence="7">
    <location>
        <position position="167"/>
    </location>
    <ligand>
        <name>3-phosphoshikimate</name>
        <dbReference type="ChEBI" id="CHEBI:145989"/>
    </ligand>
</feature>
<dbReference type="GO" id="GO:0008652">
    <property type="term" value="P:amino acid biosynthetic process"/>
    <property type="evidence" value="ECO:0007669"/>
    <property type="project" value="UniProtKB-KW"/>
</dbReference>
<feature type="binding site" evidence="7">
    <location>
        <position position="26"/>
    </location>
    <ligand>
        <name>3-phosphoshikimate</name>
        <dbReference type="ChEBI" id="CHEBI:145989"/>
    </ligand>
</feature>
<feature type="binding site" evidence="7">
    <location>
        <position position="312"/>
    </location>
    <ligand>
        <name>3-phosphoshikimate</name>
        <dbReference type="ChEBI" id="CHEBI:145989"/>
    </ligand>
</feature>
<feature type="binding site" evidence="7">
    <location>
        <position position="409"/>
    </location>
    <ligand>
        <name>phosphoenolpyruvate</name>
        <dbReference type="ChEBI" id="CHEBI:58702"/>
    </ligand>
</feature>
<dbReference type="InterPro" id="IPR013792">
    <property type="entry name" value="RNA3'P_cycl/enolpyr_Trfase_a/b"/>
</dbReference>
<feature type="binding site" evidence="7">
    <location>
        <position position="339"/>
    </location>
    <ligand>
        <name>3-phosphoshikimate</name>
        <dbReference type="ChEBI" id="CHEBI:145989"/>
    </ligand>
</feature>
<dbReference type="GO" id="GO:0003866">
    <property type="term" value="F:3-phosphoshikimate 1-carboxyvinyltransferase activity"/>
    <property type="evidence" value="ECO:0007669"/>
    <property type="project" value="UniProtKB-UniRule"/>
</dbReference>
<dbReference type="GO" id="GO:0009423">
    <property type="term" value="P:chorismate biosynthetic process"/>
    <property type="evidence" value="ECO:0007669"/>
    <property type="project" value="UniProtKB-UniRule"/>
</dbReference>
<keyword evidence="4 7" id="KW-0808">Transferase</keyword>
<keyword evidence="3 7" id="KW-0028">Amino-acid biosynthesis</keyword>
<proteinExistence type="inferred from homology"/>
<evidence type="ECO:0000259" key="9">
    <source>
        <dbReference type="Pfam" id="PF00275"/>
    </source>
</evidence>
<comment type="similarity">
    <text evidence="2 7">Belongs to the EPSP synthase family.</text>
</comment>
<dbReference type="UniPathway" id="UPA00053">
    <property type="reaction ID" value="UER00089"/>
</dbReference>
<feature type="domain" description="Enolpyruvate transferase" evidence="9">
    <location>
        <begin position="13"/>
        <end position="415"/>
    </location>
</feature>
<comment type="catalytic activity">
    <reaction evidence="6">
        <text>3-phosphoshikimate + phosphoenolpyruvate = 5-O-(1-carboxyvinyl)-3-phosphoshikimate + phosphate</text>
        <dbReference type="Rhea" id="RHEA:21256"/>
        <dbReference type="ChEBI" id="CHEBI:43474"/>
        <dbReference type="ChEBI" id="CHEBI:57701"/>
        <dbReference type="ChEBI" id="CHEBI:58702"/>
        <dbReference type="ChEBI" id="CHEBI:145989"/>
        <dbReference type="EC" id="2.5.1.19"/>
    </reaction>
    <physiologicalReaction direction="left-to-right" evidence="6">
        <dbReference type="Rhea" id="RHEA:21257"/>
    </physiologicalReaction>
</comment>
<feature type="binding site" evidence="7">
    <location>
        <position position="169"/>
    </location>
    <ligand>
        <name>phosphoenolpyruvate</name>
        <dbReference type="ChEBI" id="CHEBI:58702"/>
    </ligand>
</feature>
<sequence length="454" mass="47852">MPNRSWTAPLAQVPVHAEVTIPGSKSETNRALILAALATGPSVIIGGLEARDTRLMRDALRALGVQITEEGDRWQVRPPAEFTATERIDCGLAGTVMRFVPPLAAFAAGSTTFDGDEEARVRPMSALLDGLQAVGATIERTEDGLPFTVTGRADLPGGVVTVDSSASSQFISGLLLAGARMTNGIDVRHEGATAVPSKPNIDMTVQMLRERGVQVDDSQENRWVVSPGEITGGEFVVEPDLANAAPFLAAAALTGGRIKVPHWPARSHQPGAAIADVLALLGADVDLEDGVLTVEGTDNIESVDLDLHDASELTPVVAVLAAFAEHTSHIHGVAHIRGHETDRLAALAEDLTAVGCKVQETDDGLTIHPKLLLSNTWRTFADHRMVTAGALFGLMVDDIVLDDVDCVSKTMPDFVALWEKMLADSVAADELNDQLGSDQAADDQGTVDQGAGQA</sequence>
<dbReference type="CDD" id="cd01556">
    <property type="entry name" value="EPSP_synthase"/>
    <property type="match status" value="1"/>
</dbReference>
<dbReference type="RefSeq" id="WP_143987094.1">
    <property type="nucleotide sequence ID" value="NZ_CP041692.1"/>
</dbReference>
<evidence type="ECO:0000256" key="5">
    <source>
        <dbReference type="ARBA" id="ARBA00023141"/>
    </source>
</evidence>
<dbReference type="OrthoDB" id="9809920at2"/>
<dbReference type="InterPro" id="IPR036968">
    <property type="entry name" value="Enolpyruvate_Tfrase_sf"/>
</dbReference>
<feature type="binding site" evidence="7">
    <location>
        <position position="30"/>
    </location>
    <ligand>
        <name>3-phosphoshikimate</name>
        <dbReference type="ChEBI" id="CHEBI:145989"/>
    </ligand>
</feature>
<dbReference type="NCBIfam" id="TIGR01356">
    <property type="entry name" value="aroA"/>
    <property type="match status" value="1"/>
</dbReference>
<dbReference type="PROSITE" id="PS00885">
    <property type="entry name" value="EPSP_SYNTHASE_2"/>
    <property type="match status" value="1"/>
</dbReference>
<reference evidence="10 11" key="1">
    <citation type="submission" date="2019-07" db="EMBL/GenBank/DDBJ databases">
        <title>Microlunatus dokdonensis sp. nov. isolated from the rhizospheric soil of the wild plant Elymus tsukushiensis.</title>
        <authorList>
            <person name="Ghim S.-Y."/>
            <person name="Hwang Y.-J."/>
            <person name="Son J.-S."/>
            <person name="Shin J.-H."/>
        </authorList>
    </citation>
    <scope>NUCLEOTIDE SEQUENCE [LARGE SCALE GENOMIC DNA]</scope>
    <source>
        <strain evidence="10 11">KUDC0627</strain>
    </source>
</reference>
<evidence type="ECO:0000256" key="2">
    <source>
        <dbReference type="ARBA" id="ARBA00009948"/>
    </source>
</evidence>
<dbReference type="InterPro" id="IPR023193">
    <property type="entry name" value="EPSP_synthase_CS"/>
</dbReference>
<evidence type="ECO:0000256" key="8">
    <source>
        <dbReference type="SAM" id="MobiDB-lite"/>
    </source>
</evidence>
<dbReference type="EC" id="2.5.1.19" evidence="7"/>
<evidence type="ECO:0000313" key="10">
    <source>
        <dbReference type="EMBL" id="QDP97133.1"/>
    </source>
</evidence>
<comment type="pathway">
    <text evidence="1 7">Metabolic intermediate biosynthesis; chorismate biosynthesis; chorismate from D-erythrose 4-phosphate and phosphoenolpyruvate: step 6/7.</text>
</comment>
<dbReference type="Pfam" id="PF00275">
    <property type="entry name" value="EPSP_synthase"/>
    <property type="match status" value="1"/>
</dbReference>
<dbReference type="KEGG" id="mik:FOE78_15435"/>
<dbReference type="PANTHER" id="PTHR21090:SF5">
    <property type="entry name" value="PENTAFUNCTIONAL AROM POLYPEPTIDE"/>
    <property type="match status" value="1"/>
</dbReference>
<dbReference type="FunFam" id="3.65.10.10:FF:000011">
    <property type="entry name" value="3-phosphoshikimate 1-carboxyvinyltransferase"/>
    <property type="match status" value="1"/>
</dbReference>
<comment type="function">
    <text evidence="7">Catalyzes the transfer of the enolpyruvyl moiety of phosphoenolpyruvate (PEP) to the 5-hydroxyl of shikimate-3-phosphate (S3P) to produce enolpyruvyl shikimate-3-phosphate and inorganic phosphate.</text>
</comment>
<feature type="binding site" evidence="7">
    <location>
        <position position="94"/>
    </location>
    <ligand>
        <name>phosphoenolpyruvate</name>
        <dbReference type="ChEBI" id="CHEBI:58702"/>
    </ligand>
</feature>
<evidence type="ECO:0000256" key="1">
    <source>
        <dbReference type="ARBA" id="ARBA00004811"/>
    </source>
</evidence>
<comment type="subunit">
    <text evidence="7">Monomer.</text>
</comment>